<keyword evidence="1" id="KW-0472">Membrane</keyword>
<evidence type="ECO:0000313" key="4">
    <source>
        <dbReference type="Proteomes" id="UP000220635"/>
    </source>
</evidence>
<reference evidence="3 4" key="1">
    <citation type="submission" date="2017-09" db="EMBL/GenBank/DDBJ databases">
        <title>Large-scale bioinformatics analysis of Bacillus genomes uncovers conserved roles of natural products in bacterial physiology.</title>
        <authorList>
            <consortium name="Agbiome Team Llc"/>
            <person name="Bleich R.M."/>
            <person name="Grubbs K.J."/>
            <person name="Santa Maria K.C."/>
            <person name="Allen S.E."/>
            <person name="Farag S."/>
            <person name="Shank E.A."/>
            <person name="Bowers A."/>
        </authorList>
    </citation>
    <scope>NUCLEOTIDE SEQUENCE [LARGE SCALE GENOMIC DNA]</scope>
    <source>
        <strain evidence="3 4">AFS010695</strain>
    </source>
</reference>
<dbReference type="Pfam" id="PF22819">
    <property type="entry name" value="TcaA_5th"/>
    <property type="match status" value="1"/>
</dbReference>
<evidence type="ECO:0000259" key="2">
    <source>
        <dbReference type="Pfam" id="PF22819"/>
    </source>
</evidence>
<dbReference type="Proteomes" id="UP000220635">
    <property type="component" value="Unassembled WGS sequence"/>
</dbReference>
<dbReference type="AlphaFoldDB" id="A0A2A8PRV7"/>
<gene>
    <name evidence="3" type="ORF">CN425_21140</name>
</gene>
<evidence type="ECO:0000313" key="3">
    <source>
        <dbReference type="EMBL" id="PEV98475.1"/>
    </source>
</evidence>
<feature type="domain" description="TcaA protein NTF2-like" evidence="2">
    <location>
        <begin position="114"/>
        <end position="220"/>
    </location>
</feature>
<dbReference type="InterPro" id="IPR054528">
    <property type="entry name" value="TcaA_5th"/>
</dbReference>
<protein>
    <recommendedName>
        <fullName evidence="2">TcaA protein NTF2-like domain-containing protein</fullName>
    </recommendedName>
</protein>
<sequence length="227" mass="26320">MSEMEFTGLTLTLAIIVFLLSLLRWNLNLYVSGLAAMFALGTIYDFKWGGVAIVLLSCLIMEIMKEQLHKLIALVCIALIICTIVIYHFQQKEDTDTKTITTQQSDYVLTSTLEENIHNHFTTYVKALVTAINSGDFSQVSPYIDTESAFYQKQKKLVSNLYSRDISETFYEAKVQSIKELQTNLYEIKTYEKIGVTKNNEEKVKEFHYTYRVIKKDNELYMQHWAE</sequence>
<keyword evidence="1" id="KW-0812">Transmembrane</keyword>
<name>A0A2A8PRV7_BACCE</name>
<evidence type="ECO:0000256" key="1">
    <source>
        <dbReference type="SAM" id="Phobius"/>
    </source>
</evidence>
<dbReference type="EMBL" id="NTWE01000040">
    <property type="protein sequence ID" value="PEV98475.1"/>
    <property type="molecule type" value="Genomic_DNA"/>
</dbReference>
<accession>A0A2A8PRV7</accession>
<organism evidence="3 4">
    <name type="scientific">Bacillus cereus</name>
    <dbReference type="NCBI Taxonomy" id="1396"/>
    <lineage>
        <taxon>Bacteria</taxon>
        <taxon>Bacillati</taxon>
        <taxon>Bacillota</taxon>
        <taxon>Bacilli</taxon>
        <taxon>Bacillales</taxon>
        <taxon>Bacillaceae</taxon>
        <taxon>Bacillus</taxon>
        <taxon>Bacillus cereus group</taxon>
    </lineage>
</organism>
<feature type="transmembrane region" description="Helical" evidence="1">
    <location>
        <begin position="7"/>
        <end position="26"/>
    </location>
</feature>
<proteinExistence type="predicted"/>
<comment type="caution">
    <text evidence="3">The sequence shown here is derived from an EMBL/GenBank/DDBJ whole genome shotgun (WGS) entry which is preliminary data.</text>
</comment>
<feature type="transmembrane region" description="Helical" evidence="1">
    <location>
        <begin position="71"/>
        <end position="89"/>
    </location>
</feature>
<dbReference type="RefSeq" id="WP_098381128.1">
    <property type="nucleotide sequence ID" value="NZ_NTWE01000040.1"/>
</dbReference>
<keyword evidence="1" id="KW-1133">Transmembrane helix</keyword>